<dbReference type="OrthoDB" id="2804157at2759"/>
<protein>
    <submittedName>
        <fullName evidence="1">Uncharacterized protein</fullName>
    </submittedName>
</protein>
<sequence>MEAEIKLQLAEEEDSAIEGSVAAGQTITVSALLIELLELEEQQSAAHPDPQAPERQQLFLPHQLSVEDLNMCAPGLIDIEDRLREGQMYDSLDKLRCQLHVRTRMMTFKARHVCHQGPNTKIRRRLDVNDTKIIQLAEKYQAAEPIIFGIFGILCALPCI</sequence>
<dbReference type="EMBL" id="BPQB01000153">
    <property type="protein sequence ID" value="GJF00430.1"/>
    <property type="molecule type" value="Genomic_DNA"/>
</dbReference>
<evidence type="ECO:0000313" key="2">
    <source>
        <dbReference type="Proteomes" id="UP000703269"/>
    </source>
</evidence>
<evidence type="ECO:0000313" key="1">
    <source>
        <dbReference type="EMBL" id="GJF00430.1"/>
    </source>
</evidence>
<gene>
    <name evidence="1" type="ORF">PsYK624_167180</name>
</gene>
<reference evidence="1 2" key="1">
    <citation type="submission" date="2021-08" db="EMBL/GenBank/DDBJ databases">
        <title>Draft Genome Sequence of Phanerochaete sordida strain YK-624.</title>
        <authorList>
            <person name="Mori T."/>
            <person name="Dohra H."/>
            <person name="Suzuki T."/>
            <person name="Kawagishi H."/>
            <person name="Hirai H."/>
        </authorList>
    </citation>
    <scope>NUCLEOTIDE SEQUENCE [LARGE SCALE GENOMIC DNA]</scope>
    <source>
        <strain evidence="1 2">YK-624</strain>
    </source>
</reference>
<comment type="caution">
    <text evidence="1">The sequence shown here is derived from an EMBL/GenBank/DDBJ whole genome shotgun (WGS) entry which is preliminary data.</text>
</comment>
<keyword evidence="2" id="KW-1185">Reference proteome</keyword>
<dbReference type="Proteomes" id="UP000703269">
    <property type="component" value="Unassembled WGS sequence"/>
</dbReference>
<proteinExistence type="predicted"/>
<dbReference type="AlphaFoldDB" id="A0A9P3GXC7"/>
<name>A0A9P3GXC7_9APHY</name>
<organism evidence="1 2">
    <name type="scientific">Phanerochaete sordida</name>
    <dbReference type="NCBI Taxonomy" id="48140"/>
    <lineage>
        <taxon>Eukaryota</taxon>
        <taxon>Fungi</taxon>
        <taxon>Dikarya</taxon>
        <taxon>Basidiomycota</taxon>
        <taxon>Agaricomycotina</taxon>
        <taxon>Agaricomycetes</taxon>
        <taxon>Polyporales</taxon>
        <taxon>Phanerochaetaceae</taxon>
        <taxon>Phanerochaete</taxon>
    </lineage>
</organism>
<accession>A0A9P3GXC7</accession>